<evidence type="ECO:0000313" key="3">
    <source>
        <dbReference type="EMBL" id="AAA80974.1"/>
    </source>
</evidence>
<proteinExistence type="predicted"/>
<sequence>LSPKPRAIKEHKSNIGTNASTLNGKASGQATTELEPYRDTVTKAKDADVQDDKKGPGLAGKLTALMENAFNLGKEAAYAFFILIEAWKYDEDQLKEAIQNKPKKGAALMTASGGDLNAAIQTKATKIQEKAKLLNHAATKLDAVTELNTLATPLESETQSGGSGLQQKAETLSGAPNLTSATGLVDQFKKVKDAYSNLSKNEKYKELLNNKDDKNHCKVKAVEDAYTDVQSNVYPIILLLIYSSSSSHSLEAGESLGTIQPSPTNLHYFKNTTATLRGKANALKTAENDSNLEISKGLIEQFDKLRGYYDLLSDITEYKKALSKQVLPPDKSLVEAQIDRDVVDVRNAYNNLHNTYYQILNLTKIKEKADALKLAANRASAQEVNNEATQLSQNAEQLNSRSSPLQSSLQDQELKDLAQKLKDEAGTQSGGQTGLAKMANDLQNSPTPDNAIAVINQFFKVMEAYEALKAKAKELQKEITEVDGPYGQVKTQFEKVCMALIKDFSTEVASQANSLKTSGDADQLIKDYEVVDKAYDALVKTNYSKLSQIQNDFLALKYDYDQAVKIIDKLHEKATELQTKATTTNASELQREADTLVNQIEQLRTNVGSTSATNVIEKFDLVET</sequence>
<feature type="region of interest" description="Disordered" evidence="2">
    <location>
        <begin position="1"/>
        <end position="34"/>
    </location>
</feature>
<evidence type="ECO:0000256" key="2">
    <source>
        <dbReference type="SAM" id="MobiDB-lite"/>
    </source>
</evidence>
<dbReference type="InterPro" id="IPR011714">
    <property type="entry name" value="Seve_residue_repeat"/>
</dbReference>
<dbReference type="EMBL" id="L48612">
    <property type="protein sequence ID" value="AAA80974.1"/>
    <property type="molecule type" value="Genomic_DNA"/>
</dbReference>
<accession>Q27037</accession>
<feature type="region of interest" description="Disordered" evidence="2">
    <location>
        <begin position="385"/>
        <end position="411"/>
    </location>
</feature>
<organism evidence="3">
    <name type="scientific">Theileria parva</name>
    <name type="common">East coast fever infection agent</name>
    <dbReference type="NCBI Taxonomy" id="5875"/>
    <lineage>
        <taxon>Eukaryota</taxon>
        <taxon>Sar</taxon>
        <taxon>Alveolata</taxon>
        <taxon>Apicomplexa</taxon>
        <taxon>Aconoidasida</taxon>
        <taxon>Piroplasmida</taxon>
        <taxon>Theileriidae</taxon>
        <taxon>Theileria</taxon>
    </lineage>
</organism>
<feature type="non-terminal residue" evidence="3">
    <location>
        <position position="624"/>
    </location>
</feature>
<feature type="compositionally biased region" description="Polar residues" evidence="2">
    <location>
        <begin position="14"/>
        <end position="32"/>
    </location>
</feature>
<dbReference type="AlphaFoldDB" id="Q27037"/>
<name>Q27037_THEPA</name>
<keyword evidence="1" id="KW-0175">Coiled coil</keyword>
<feature type="coiled-coil region" evidence="1">
    <location>
        <begin position="560"/>
        <end position="606"/>
    </location>
</feature>
<reference evidence="3" key="1">
    <citation type="submission" date="1995-11" db="EMBL/GenBank/DDBJ databases">
        <title>Multicopy DNA sequences of the protozoan parasite Theileria parva are exceptionally divergent but conserved as long open reading frames with protein coding potential.</title>
        <authorList>
            <person name="Bishop R.P."/>
            <person name="Musoke A.A.J."/>
            <person name="Morzaria S.S.P."/>
            <person name="Sohanpal B.B.K."/>
            <person name="Nene V.V."/>
            <person name="Gobright E.E.I."/>
        </authorList>
    </citation>
    <scope>NUCLEOTIDE SEQUENCE</scope>
    <source>
        <strain evidence="3">Uganda</strain>
    </source>
</reference>
<evidence type="ECO:0000256" key="1">
    <source>
        <dbReference type="SAM" id="Coils"/>
    </source>
</evidence>
<feature type="non-terminal residue" evidence="3">
    <location>
        <position position="1"/>
    </location>
</feature>
<protein>
    <submittedName>
        <fullName evidence="3">Uncharacterized protein</fullName>
    </submittedName>
</protein>
<dbReference type="Pfam" id="PF07709">
    <property type="entry name" value="SRR"/>
    <property type="match status" value="6"/>
</dbReference>